<keyword evidence="1" id="KW-0614">Plasmid</keyword>
<evidence type="ECO:0000313" key="2">
    <source>
        <dbReference type="Proteomes" id="UP000001600"/>
    </source>
</evidence>
<dbReference type="KEGG" id="ara:Arad_12297"/>
<proteinExistence type="predicted"/>
<dbReference type="SUPFAM" id="SSF54427">
    <property type="entry name" value="NTF2-like"/>
    <property type="match status" value="1"/>
</dbReference>
<evidence type="ECO:0008006" key="3">
    <source>
        <dbReference type="Google" id="ProtNLM"/>
    </source>
</evidence>
<dbReference type="InterPro" id="IPR032710">
    <property type="entry name" value="NTF2-like_dom_sf"/>
</dbReference>
<protein>
    <recommendedName>
        <fullName evidence="3">SnoaL-like domain-containing protein</fullName>
    </recommendedName>
</protein>
<organism evidence="1 2">
    <name type="scientific">Rhizobium rhizogenes (strain K84 / ATCC BAA-868)</name>
    <name type="common">Agrobacterium radiobacter</name>
    <dbReference type="NCBI Taxonomy" id="311403"/>
    <lineage>
        <taxon>Bacteria</taxon>
        <taxon>Pseudomonadati</taxon>
        <taxon>Pseudomonadota</taxon>
        <taxon>Alphaproteobacteria</taxon>
        <taxon>Hyphomicrobiales</taxon>
        <taxon>Rhizobiaceae</taxon>
        <taxon>Rhizobium/Agrobacterium group</taxon>
        <taxon>Rhizobium</taxon>
    </lineage>
</organism>
<dbReference type="EMBL" id="CP000631">
    <property type="protein sequence ID" value="ACM31300.1"/>
    <property type="molecule type" value="Genomic_DNA"/>
</dbReference>
<geneLocation type="plasmid" evidence="1 2">
    <name>pAtK84c</name>
</geneLocation>
<sequence length="243" mass="27403">MTTGASGFRTTHHASAIATIEDHAMPTTTDGTELVAALRQQLSVNDPFLGKASPAEFEAGSILWPGDRWSSIERVFVTEANGRRLEEYRYTPAAGDRGVLPVAFMFDLTGEKQVIVYSDHHLVDDRVPILPKVTDNHPWRSEDDVLFTYFSALNRNRLEEVLDQFETDGYFRHSNDETCRGRDELRIDFTKMMGSTGIRIDYCRFTDDGTTCAAEAYMPSGRPAVAVYERGRHGKLKAIRIYL</sequence>
<dbReference type="HOGENOM" id="CLU_1140698_0_0_5"/>
<dbReference type="Gene3D" id="3.10.450.50">
    <property type="match status" value="1"/>
</dbReference>
<gene>
    <name evidence="1" type="ordered locus">Arad_12297</name>
</gene>
<accession>B9JQ81</accession>
<reference evidence="1 2" key="1">
    <citation type="journal article" date="2009" name="J. Bacteriol.">
        <title>Genome sequences of three Agrobacterium biovars help elucidate the evolution of multichromosome genomes in bacteria.</title>
        <authorList>
            <person name="Slater S.C."/>
            <person name="Goldman B.S."/>
            <person name="Goodner B."/>
            <person name="Setubal J.C."/>
            <person name="Farrand S.K."/>
            <person name="Nester E.W."/>
            <person name="Burr T.J."/>
            <person name="Banta L."/>
            <person name="Dickerman A.W."/>
            <person name="Paulsen I."/>
            <person name="Otten L."/>
            <person name="Suen G."/>
            <person name="Welch R."/>
            <person name="Almeida N.F."/>
            <person name="Arnold F."/>
            <person name="Burton O.T."/>
            <person name="Du Z."/>
            <person name="Ewing A."/>
            <person name="Godsy E."/>
            <person name="Heisel S."/>
            <person name="Houmiel K.L."/>
            <person name="Jhaveri J."/>
            <person name="Lu J."/>
            <person name="Miller N.M."/>
            <person name="Norton S."/>
            <person name="Chen Q."/>
            <person name="Phoolcharoen W."/>
            <person name="Ohlin V."/>
            <person name="Ondrusek D."/>
            <person name="Pride N."/>
            <person name="Stricklin S.L."/>
            <person name="Sun J."/>
            <person name="Wheeler C."/>
            <person name="Wilson L."/>
            <person name="Zhu H."/>
            <person name="Wood D.W."/>
        </authorList>
    </citation>
    <scope>NUCLEOTIDE SEQUENCE [LARGE SCALE GENOMIC DNA]</scope>
    <source>
        <strain evidence="2">K84 / ATCC BAA-868</strain>
        <plasmid evidence="1 2">pAtK84c</plasmid>
    </source>
</reference>
<dbReference type="AlphaFoldDB" id="B9JQ81"/>
<dbReference type="Proteomes" id="UP000001600">
    <property type="component" value="Plasmid pAtK84c"/>
</dbReference>
<name>B9JQ81_RHIR8</name>
<evidence type="ECO:0000313" key="1">
    <source>
        <dbReference type="EMBL" id="ACM31300.1"/>
    </source>
</evidence>